<keyword evidence="4" id="KW-1185">Reference proteome</keyword>
<organism evidence="3 4">
    <name type="scientific">Nitrobacter hamburgensis (strain DSM 10229 / NCIMB 13809 / X14)</name>
    <dbReference type="NCBI Taxonomy" id="323097"/>
    <lineage>
        <taxon>Bacteria</taxon>
        <taxon>Pseudomonadati</taxon>
        <taxon>Pseudomonadota</taxon>
        <taxon>Alphaproteobacteria</taxon>
        <taxon>Hyphomicrobiales</taxon>
        <taxon>Nitrobacteraceae</taxon>
        <taxon>Nitrobacter</taxon>
    </lineage>
</organism>
<evidence type="ECO:0000259" key="2">
    <source>
        <dbReference type="PROSITE" id="PS51737"/>
    </source>
</evidence>
<dbReference type="Pfam" id="PF07508">
    <property type="entry name" value="Recombinase"/>
    <property type="match status" value="1"/>
</dbReference>
<dbReference type="InterPro" id="IPR011109">
    <property type="entry name" value="DNA_bind_recombinase_dom"/>
</dbReference>
<dbReference type="SUPFAM" id="SSF53041">
    <property type="entry name" value="Resolvase-like"/>
    <property type="match status" value="1"/>
</dbReference>
<protein>
    <submittedName>
        <fullName evidence="3">Recombinase</fullName>
    </submittedName>
</protein>
<dbReference type="RefSeq" id="WP_011509684.1">
    <property type="nucleotide sequence ID" value="NC_007964.1"/>
</dbReference>
<feature type="domain" description="Recombinase" evidence="2">
    <location>
        <begin position="174"/>
        <end position="288"/>
    </location>
</feature>
<dbReference type="eggNOG" id="COG1961">
    <property type="taxonomic scope" value="Bacteria"/>
</dbReference>
<sequence length="549" mass="61194">MTSTGKSVSGKSVRCAIYTRVSTDAGLDQEFNSLDAQYDASEAYIRSQAHANWTLNKMRYDDGGFSGGSTDRPALQKLLDDVRARKINVIVVYKVDRLTRSLADFAKLVELFDAHGVSFVSVTQQFNTTTSMGRLTLNVLLSFAQFEREVTAERIRDKIAASKRKGLWVGGMVPLGYALSDGKLSIHEDEANTVRLIFERYLELGSVNRLVADLKTRGLTSKVRKLSSGATRGGVPFTQGALFYMLRNRFYIGEVTFKGEVLPGPQPPLLERPLFEAVQAKLTEQWSHRTRARQKSEALLTGLLFDDAGNRMIPTHATKNRVRYRYYISQPLQRGHSDDPVGSISRVPADQIEALVTDAVRDRLTASGEWSQSLSEQNAVAAHVAKVEVRAKQLAVTIKAIEPTPHHHRELAQHDDADTMLGQGETILIPWTKPPMRKFRDVIQPASASTQRTRPIRAERRAGLIRAMARGRQWLDEIVSGRLTIEEIAVRQKCSVRQINLTLSMAFLAPPLVKAAIEGRLPRGIGIAELRDAPPEWSKQYMKLGLPAL</sequence>
<evidence type="ECO:0000313" key="4">
    <source>
        <dbReference type="Proteomes" id="UP000001953"/>
    </source>
</evidence>
<evidence type="ECO:0000259" key="1">
    <source>
        <dbReference type="PROSITE" id="PS51736"/>
    </source>
</evidence>
<dbReference type="PANTHER" id="PTHR30461:SF23">
    <property type="entry name" value="DNA RECOMBINASE-RELATED"/>
    <property type="match status" value="1"/>
</dbReference>
<dbReference type="OrthoDB" id="7475655at2"/>
<dbReference type="InterPro" id="IPR050639">
    <property type="entry name" value="SSR_resolvase"/>
</dbReference>
<dbReference type="InterPro" id="IPR006119">
    <property type="entry name" value="Resolv_N"/>
</dbReference>
<dbReference type="Gene3D" id="3.90.1750.20">
    <property type="entry name" value="Putative Large Serine Recombinase, Chain B, Domain 2"/>
    <property type="match status" value="1"/>
</dbReference>
<dbReference type="GO" id="GO:0000150">
    <property type="term" value="F:DNA strand exchange activity"/>
    <property type="evidence" value="ECO:0007669"/>
    <property type="project" value="InterPro"/>
</dbReference>
<dbReference type="GO" id="GO:0003677">
    <property type="term" value="F:DNA binding"/>
    <property type="evidence" value="ECO:0007669"/>
    <property type="project" value="InterPro"/>
</dbReference>
<dbReference type="PANTHER" id="PTHR30461">
    <property type="entry name" value="DNA-INVERTASE FROM LAMBDOID PROPHAGE"/>
    <property type="match status" value="1"/>
</dbReference>
<dbReference type="STRING" id="323097.Nham_1145"/>
<feature type="domain" description="Resolvase/invertase-type recombinase catalytic" evidence="1">
    <location>
        <begin position="14"/>
        <end position="166"/>
    </location>
</feature>
<dbReference type="EMBL" id="CP000319">
    <property type="protein sequence ID" value="ABE61991.1"/>
    <property type="molecule type" value="Genomic_DNA"/>
</dbReference>
<evidence type="ECO:0000313" key="3">
    <source>
        <dbReference type="EMBL" id="ABE61991.1"/>
    </source>
</evidence>
<accession>Q1QP56</accession>
<gene>
    <name evidence="3" type="ordered locus">Nham_1145</name>
</gene>
<dbReference type="KEGG" id="nha:Nham_1145"/>
<proteinExistence type="predicted"/>
<reference evidence="3 4" key="1">
    <citation type="submission" date="2006-03" db="EMBL/GenBank/DDBJ databases">
        <title>Complete sequence of chromosome of Nitrobacter hamburgensis X14.</title>
        <authorList>
            <consortium name="US DOE Joint Genome Institute"/>
            <person name="Copeland A."/>
            <person name="Lucas S."/>
            <person name="Lapidus A."/>
            <person name="Barry K."/>
            <person name="Detter J.C."/>
            <person name="Glavina del Rio T."/>
            <person name="Hammon N."/>
            <person name="Israni S."/>
            <person name="Dalin E."/>
            <person name="Tice H."/>
            <person name="Pitluck S."/>
            <person name="Chain P."/>
            <person name="Malfatti S."/>
            <person name="Shin M."/>
            <person name="Vergez L."/>
            <person name="Schmutz J."/>
            <person name="Larimer F."/>
            <person name="Land M."/>
            <person name="Hauser L."/>
            <person name="Kyrpides N."/>
            <person name="Ivanova N."/>
            <person name="Ward B."/>
            <person name="Arp D."/>
            <person name="Klotz M."/>
            <person name="Stein L."/>
            <person name="O'Mullan G."/>
            <person name="Starkenburg S."/>
            <person name="Sayavedra L."/>
            <person name="Poret-Peterson A.T."/>
            <person name="Gentry M.E."/>
            <person name="Bruce D."/>
            <person name="Richardson P."/>
        </authorList>
    </citation>
    <scope>NUCLEOTIDE SEQUENCE [LARGE SCALE GENOMIC DNA]</scope>
    <source>
        <strain evidence="4">DSM 10229 / NCIMB 13809 / X14</strain>
    </source>
</reference>
<dbReference type="InterPro" id="IPR036162">
    <property type="entry name" value="Resolvase-like_N_sf"/>
</dbReference>
<dbReference type="PROSITE" id="PS51737">
    <property type="entry name" value="RECOMBINASE_DNA_BIND"/>
    <property type="match status" value="1"/>
</dbReference>
<dbReference type="Gene3D" id="3.40.50.1390">
    <property type="entry name" value="Resolvase, N-terminal catalytic domain"/>
    <property type="match status" value="1"/>
</dbReference>
<dbReference type="PROSITE" id="PS51736">
    <property type="entry name" value="RECOMBINASES_3"/>
    <property type="match status" value="1"/>
</dbReference>
<dbReference type="CDD" id="cd03768">
    <property type="entry name" value="SR_ResInv"/>
    <property type="match status" value="1"/>
</dbReference>
<dbReference type="HOGENOM" id="CLU_010686_18_15_5"/>
<dbReference type="Pfam" id="PF00239">
    <property type="entry name" value="Resolvase"/>
    <property type="match status" value="1"/>
</dbReference>
<dbReference type="Proteomes" id="UP000001953">
    <property type="component" value="Chromosome"/>
</dbReference>
<dbReference type="SMART" id="SM00857">
    <property type="entry name" value="Resolvase"/>
    <property type="match status" value="1"/>
</dbReference>
<dbReference type="InterPro" id="IPR038109">
    <property type="entry name" value="DNA_bind_recomb_sf"/>
</dbReference>
<dbReference type="AlphaFoldDB" id="Q1QP56"/>
<name>Q1QP56_NITHX</name>